<gene>
    <name evidence="4" type="ORF">ACFPM7_00125</name>
</gene>
<feature type="transmembrane region" description="Helical" evidence="2">
    <location>
        <begin position="237"/>
        <end position="259"/>
    </location>
</feature>
<protein>
    <submittedName>
        <fullName evidence="4">DUF4328 domain-containing protein</fullName>
    </submittedName>
</protein>
<dbReference type="Proteomes" id="UP001596157">
    <property type="component" value="Unassembled WGS sequence"/>
</dbReference>
<keyword evidence="2" id="KW-0472">Membrane</keyword>
<dbReference type="InterPro" id="IPR025565">
    <property type="entry name" value="DUF4328"/>
</dbReference>
<keyword evidence="2" id="KW-0812">Transmembrane</keyword>
<comment type="caution">
    <text evidence="4">The sequence shown here is derived from an EMBL/GenBank/DDBJ whole genome shotgun (WGS) entry which is preliminary data.</text>
</comment>
<evidence type="ECO:0000313" key="5">
    <source>
        <dbReference type="Proteomes" id="UP001596157"/>
    </source>
</evidence>
<reference evidence="5" key="1">
    <citation type="journal article" date="2019" name="Int. J. Syst. Evol. Microbiol.">
        <title>The Global Catalogue of Microorganisms (GCM) 10K type strain sequencing project: providing services to taxonomists for standard genome sequencing and annotation.</title>
        <authorList>
            <consortium name="The Broad Institute Genomics Platform"/>
            <consortium name="The Broad Institute Genome Sequencing Center for Infectious Disease"/>
            <person name="Wu L."/>
            <person name="Ma J."/>
        </authorList>
    </citation>
    <scope>NUCLEOTIDE SEQUENCE [LARGE SCALE GENOMIC DNA]</scope>
    <source>
        <strain evidence="5">CCUG 59778</strain>
    </source>
</reference>
<accession>A0ABW0EDH7</accession>
<keyword evidence="5" id="KW-1185">Reference proteome</keyword>
<keyword evidence="2" id="KW-1133">Transmembrane helix</keyword>
<feature type="transmembrane region" description="Helical" evidence="2">
    <location>
        <begin position="165"/>
        <end position="184"/>
    </location>
</feature>
<name>A0ABW0EDH7_9PSEU</name>
<evidence type="ECO:0000256" key="2">
    <source>
        <dbReference type="SAM" id="Phobius"/>
    </source>
</evidence>
<organism evidence="4 5">
    <name type="scientific">Actinokineospora guangxiensis</name>
    <dbReference type="NCBI Taxonomy" id="1490288"/>
    <lineage>
        <taxon>Bacteria</taxon>
        <taxon>Bacillati</taxon>
        <taxon>Actinomycetota</taxon>
        <taxon>Actinomycetes</taxon>
        <taxon>Pseudonocardiales</taxon>
        <taxon>Pseudonocardiaceae</taxon>
        <taxon>Actinokineospora</taxon>
    </lineage>
</organism>
<feature type="transmembrane region" description="Helical" evidence="2">
    <location>
        <begin position="73"/>
        <end position="99"/>
    </location>
</feature>
<evidence type="ECO:0000256" key="1">
    <source>
        <dbReference type="SAM" id="MobiDB-lite"/>
    </source>
</evidence>
<evidence type="ECO:0000313" key="4">
    <source>
        <dbReference type="EMBL" id="MFC5285447.1"/>
    </source>
</evidence>
<proteinExistence type="predicted"/>
<feature type="transmembrane region" description="Helical" evidence="2">
    <location>
        <begin position="119"/>
        <end position="144"/>
    </location>
</feature>
<dbReference type="RefSeq" id="WP_378242391.1">
    <property type="nucleotide sequence ID" value="NZ_JBHSKF010000001.1"/>
</dbReference>
<dbReference type="EMBL" id="JBHSKF010000001">
    <property type="protein sequence ID" value="MFC5285447.1"/>
    <property type="molecule type" value="Genomic_DNA"/>
</dbReference>
<dbReference type="Pfam" id="PF14219">
    <property type="entry name" value="DUF4328"/>
    <property type="match status" value="1"/>
</dbReference>
<feature type="region of interest" description="Disordered" evidence="1">
    <location>
        <begin position="1"/>
        <end position="28"/>
    </location>
</feature>
<evidence type="ECO:0000259" key="3">
    <source>
        <dbReference type="Pfam" id="PF14219"/>
    </source>
</evidence>
<feature type="compositionally biased region" description="Pro residues" evidence="1">
    <location>
        <begin position="13"/>
        <end position="25"/>
    </location>
</feature>
<sequence length="299" mass="31557">MGRPVPRLRWVATPPPGGPAAPPPAPRREPYLGPPAYRVPPRWGFPALAWRRPTSIPGVDDLTPPPVRVRTRAAVAVATLWTMTALATAAAGAEVFRYTLLVRARSNALERDTVVLSDALVVTGATLALIAGGLAVVVTVWWLLAARRAAAEQAGYRPARDDWRVLPLLLVPGVNLAVAGSVVAELEHAALARPADTRPRPGPLVRGWWITLTAAGLLFAAAVAWRFRSGVQAQADGVLLTAASDLAAAATAAVTAVLVSRLTGLLAPIDPASVPRLRLVRVTGAPEPSRRTRPSTSRR</sequence>
<feature type="transmembrane region" description="Helical" evidence="2">
    <location>
        <begin position="204"/>
        <end position="225"/>
    </location>
</feature>
<feature type="domain" description="DUF4328" evidence="3">
    <location>
        <begin position="106"/>
        <end position="263"/>
    </location>
</feature>